<proteinExistence type="predicted"/>
<name>A0A0K0DUJ0_STRER</name>
<reference evidence="8" key="1">
    <citation type="submission" date="2015-08" db="UniProtKB">
        <authorList>
            <consortium name="WormBaseParasite"/>
        </authorList>
    </citation>
    <scope>IDENTIFICATION</scope>
</reference>
<dbReference type="WBParaSite" id="TCONS_00010650.p1">
    <property type="protein sequence ID" value="TCONS_00010650.p1"/>
    <property type="gene ID" value="XLOC_004078"/>
</dbReference>
<dbReference type="STRING" id="6248.A0A0K0DUJ0"/>
<dbReference type="GO" id="GO:0032958">
    <property type="term" value="P:inositol phosphate biosynthetic process"/>
    <property type="evidence" value="ECO:0007669"/>
    <property type="project" value="TreeGrafter"/>
</dbReference>
<dbReference type="PANTHER" id="PTHR14456">
    <property type="entry name" value="INOSITOL POLYPHOSPHATE KINASE 1"/>
    <property type="match status" value="1"/>
</dbReference>
<keyword evidence="2 6" id="KW-0808">Transferase</keyword>
<dbReference type="GO" id="GO:0005634">
    <property type="term" value="C:nucleus"/>
    <property type="evidence" value="ECO:0007669"/>
    <property type="project" value="TreeGrafter"/>
</dbReference>
<sequence length="484" mass="55328">MCESSNQSMNNNKLLSILAHSKANYVVSAKNSKTGVRIVWRFSKNKQTGLANFNSISKLVYHYMDKFISPLFSEKYLVKCKVVSFSIYDAHLLSKLPTLPVNLFIKNIDELKNQEKYPNELALLKLQLAPQDCTYISALEMLDATEIHVNNFSINKFIQNSSFQSPTITFEIKPKQGFYQVHFNIANCDTNLNTSLSNMYFPYCNNCVLQLEKWKSQAFAKMYDFCPLDLYSGDKKRMIRAIESLIDDPHRNMKIFKDGIEIHSNEGQVGKEGLEKSIDELSRYIRNNNNDVNIVDVLVDALSCILIGVNNNDPNNFIVQPTSIIHELLMGQQIDKIGLVEGIRILRQFSVKERSMFNDICQWTTKDLSSIVESNSNENMLWQYLLAATLKDCSLMISMKLINSSIKDLFSKDLENIITIYPNTSQSSPLHFIYSVKIVDLDPKSPKNLVNSYARFLEGLKLLQMNPSLRVSCLQSSKKQFNDG</sequence>
<comment type="catalytic activity">
    <reaction evidence="6">
        <text>1D-myo-inositol 1,3,4,5,6-pentakisphosphate + ATP = 1D-myo-inositol hexakisphosphate + ADP + H(+)</text>
        <dbReference type="Rhea" id="RHEA:20313"/>
        <dbReference type="ChEBI" id="CHEBI:15378"/>
        <dbReference type="ChEBI" id="CHEBI:30616"/>
        <dbReference type="ChEBI" id="CHEBI:57733"/>
        <dbReference type="ChEBI" id="CHEBI:58130"/>
        <dbReference type="ChEBI" id="CHEBI:456216"/>
        <dbReference type="EC" id="2.7.1.158"/>
    </reaction>
</comment>
<dbReference type="PANTHER" id="PTHR14456:SF2">
    <property type="entry name" value="INOSITOL-PENTAKISPHOSPHATE 2-KINASE"/>
    <property type="match status" value="1"/>
</dbReference>
<organism evidence="8">
    <name type="scientific">Strongyloides stercoralis</name>
    <name type="common">Threadworm</name>
    <dbReference type="NCBI Taxonomy" id="6248"/>
    <lineage>
        <taxon>Eukaryota</taxon>
        <taxon>Metazoa</taxon>
        <taxon>Ecdysozoa</taxon>
        <taxon>Nematoda</taxon>
        <taxon>Chromadorea</taxon>
        <taxon>Rhabditida</taxon>
        <taxon>Tylenchina</taxon>
        <taxon>Panagrolaimomorpha</taxon>
        <taxon>Strongyloidoidea</taxon>
        <taxon>Strongyloididae</taxon>
        <taxon>Strongyloides</taxon>
    </lineage>
</organism>
<evidence type="ECO:0000256" key="6">
    <source>
        <dbReference type="RuleBase" id="RU364126"/>
    </source>
</evidence>
<dbReference type="GO" id="GO:0035299">
    <property type="term" value="F:inositol-1,3,4,5,6-pentakisphosphate 2-kinase activity"/>
    <property type="evidence" value="ECO:0007669"/>
    <property type="project" value="UniProtKB-EC"/>
</dbReference>
<evidence type="ECO:0000313" key="8">
    <source>
        <dbReference type="WBParaSite" id="SSTP_0000090300.1"/>
    </source>
</evidence>
<evidence type="ECO:0000256" key="2">
    <source>
        <dbReference type="ARBA" id="ARBA00022679"/>
    </source>
</evidence>
<keyword evidence="7" id="KW-1185">Reference proteome</keyword>
<protein>
    <recommendedName>
        <fullName evidence="1 6">Inositol-pentakisphosphate 2-kinase</fullName>
        <ecNumber evidence="1 6">2.7.1.158</ecNumber>
    </recommendedName>
</protein>
<dbReference type="InterPro" id="IPR009286">
    <property type="entry name" value="Ins_P5_2-kin"/>
</dbReference>
<evidence type="ECO:0000256" key="1">
    <source>
        <dbReference type="ARBA" id="ARBA00012023"/>
    </source>
</evidence>
<comment type="domain">
    <text evidence="6">The EXKPK motif is conserved in inositol-pentakisphosphate 2-kinases of both family 1 and 2.</text>
</comment>
<evidence type="ECO:0000256" key="4">
    <source>
        <dbReference type="ARBA" id="ARBA00022777"/>
    </source>
</evidence>
<dbReference type="Proteomes" id="UP000035681">
    <property type="component" value="Unplaced"/>
</dbReference>
<accession>A0A0K0DUJ0</accession>
<dbReference type="Pfam" id="PF06090">
    <property type="entry name" value="Ins_P5_2-kin"/>
    <property type="match status" value="1"/>
</dbReference>
<comment type="function">
    <text evidence="6">Phosphorylates Ins(1,3,4,5,6)P5 at position 2 to form Ins(1,2,3,4,5,6)P6 (InsP6 or phytate).</text>
</comment>
<dbReference type="WBParaSite" id="SSTP_0000090300.1">
    <property type="protein sequence ID" value="SSTP_0000090300.1"/>
    <property type="gene ID" value="SSTP_0000090300"/>
</dbReference>
<evidence type="ECO:0000313" key="7">
    <source>
        <dbReference type="Proteomes" id="UP000035681"/>
    </source>
</evidence>
<keyword evidence="3 6" id="KW-0547">Nucleotide-binding</keyword>
<dbReference type="GO" id="GO:0005524">
    <property type="term" value="F:ATP binding"/>
    <property type="evidence" value="ECO:0007669"/>
    <property type="project" value="UniProtKB-KW"/>
</dbReference>
<dbReference type="AlphaFoldDB" id="A0A0K0DUJ0"/>
<dbReference type="EC" id="2.7.1.158" evidence="1 6"/>
<evidence type="ECO:0000256" key="5">
    <source>
        <dbReference type="ARBA" id="ARBA00022840"/>
    </source>
</evidence>
<keyword evidence="5 6" id="KW-0067">ATP-binding</keyword>
<keyword evidence="4 6" id="KW-0418">Kinase</keyword>
<evidence type="ECO:0000256" key="3">
    <source>
        <dbReference type="ARBA" id="ARBA00022741"/>
    </source>
</evidence>